<evidence type="ECO:0000313" key="3">
    <source>
        <dbReference type="EMBL" id="MBO8475581.1"/>
    </source>
</evidence>
<dbReference type="GO" id="GO:0071281">
    <property type="term" value="P:cellular response to iron ion"/>
    <property type="evidence" value="ECO:0007669"/>
    <property type="project" value="TreeGrafter"/>
</dbReference>
<reference evidence="3" key="1">
    <citation type="submission" date="2020-10" db="EMBL/GenBank/DDBJ databases">
        <authorList>
            <person name="Gilroy R."/>
        </authorList>
    </citation>
    <scope>NUCLEOTIDE SEQUENCE</scope>
    <source>
        <strain evidence="3">6919</strain>
    </source>
</reference>
<accession>A0A9D9IP53</accession>
<dbReference type="InterPro" id="IPR002491">
    <property type="entry name" value="ABC_transptr_periplasmic_BD"/>
</dbReference>
<reference evidence="3" key="2">
    <citation type="journal article" date="2021" name="PeerJ">
        <title>Extensive microbial diversity within the chicken gut microbiome revealed by metagenomics and culture.</title>
        <authorList>
            <person name="Gilroy R."/>
            <person name="Ravi A."/>
            <person name="Getino M."/>
            <person name="Pursley I."/>
            <person name="Horton D.L."/>
            <person name="Alikhan N.F."/>
            <person name="Baker D."/>
            <person name="Gharbi K."/>
            <person name="Hall N."/>
            <person name="Watson M."/>
            <person name="Adriaenssens E.M."/>
            <person name="Foster-Nyarko E."/>
            <person name="Jarju S."/>
            <person name="Secka A."/>
            <person name="Antonio M."/>
            <person name="Oren A."/>
            <person name="Chaudhuri R.R."/>
            <person name="La Ragione R."/>
            <person name="Hildebrand F."/>
            <person name="Pallen M.J."/>
        </authorList>
    </citation>
    <scope>NUCLEOTIDE SEQUENCE</scope>
    <source>
        <strain evidence="3">6919</strain>
    </source>
</reference>
<dbReference type="Gene3D" id="3.40.50.1980">
    <property type="entry name" value="Nitrogenase molybdenum iron protein domain"/>
    <property type="match status" value="2"/>
</dbReference>
<dbReference type="SUPFAM" id="SSF53807">
    <property type="entry name" value="Helical backbone' metal receptor"/>
    <property type="match status" value="1"/>
</dbReference>
<dbReference type="PANTHER" id="PTHR30535">
    <property type="entry name" value="VITAMIN B12-BINDING PROTEIN"/>
    <property type="match status" value="1"/>
</dbReference>
<dbReference type="PROSITE" id="PS50983">
    <property type="entry name" value="FE_B12_PBP"/>
    <property type="match status" value="1"/>
</dbReference>
<dbReference type="InterPro" id="IPR050902">
    <property type="entry name" value="ABC_Transporter_SBP"/>
</dbReference>
<feature type="non-terminal residue" evidence="3">
    <location>
        <position position="315"/>
    </location>
</feature>
<protein>
    <submittedName>
        <fullName evidence="3">ABC transporter substrate-binding protein</fullName>
    </submittedName>
</protein>
<evidence type="ECO:0000256" key="1">
    <source>
        <dbReference type="SAM" id="SignalP"/>
    </source>
</evidence>
<name>A0A9D9IP53_9BACT</name>
<keyword evidence="1" id="KW-0732">Signal</keyword>
<feature type="signal peptide" evidence="1">
    <location>
        <begin position="1"/>
        <end position="19"/>
    </location>
</feature>
<proteinExistence type="predicted"/>
<dbReference type="Pfam" id="PF01497">
    <property type="entry name" value="Peripla_BP_2"/>
    <property type="match status" value="1"/>
</dbReference>
<sequence>MKIKITPLLILLSAGLLMLASCGMRQDGNTGMAMEYAKGLLITKYRDYVKVEVKNPWKSGYALDTYLLVKRGEAIPDTLPEGIIVRVPLERVIVYSDVHARVIRELGCISGVKGICDARYFKTDEVVSGLGDGTIVDCGSSVSPTVERVVGVSPDAIMLSPYQNGGYGVVDKLGVPVLKMADYMENTPLGRAEWIRFIGLLFDKEMQADSIFSEVEKKYLSLKDLAGSVSVRPKVISETMTSGVWYLPGGASYKAAMYADAAADYPWADDKSSGSLALDFPQVLDRAENADIWLVTSYGKELTARDFLDIYVHND</sequence>
<organism evidence="3 4">
    <name type="scientific">Candidatus Limisoma faecipullorum</name>
    <dbReference type="NCBI Taxonomy" id="2840854"/>
    <lineage>
        <taxon>Bacteria</taxon>
        <taxon>Pseudomonadati</taxon>
        <taxon>Bacteroidota</taxon>
        <taxon>Bacteroidia</taxon>
        <taxon>Bacteroidales</taxon>
        <taxon>Candidatus Limisoma</taxon>
    </lineage>
</organism>
<dbReference type="PROSITE" id="PS51257">
    <property type="entry name" value="PROKAR_LIPOPROTEIN"/>
    <property type="match status" value="1"/>
</dbReference>
<evidence type="ECO:0000259" key="2">
    <source>
        <dbReference type="PROSITE" id="PS50983"/>
    </source>
</evidence>
<comment type="caution">
    <text evidence="3">The sequence shown here is derived from an EMBL/GenBank/DDBJ whole genome shotgun (WGS) entry which is preliminary data.</text>
</comment>
<gene>
    <name evidence="3" type="ORF">IAB88_01150</name>
</gene>
<dbReference type="Proteomes" id="UP000823598">
    <property type="component" value="Unassembled WGS sequence"/>
</dbReference>
<dbReference type="AlphaFoldDB" id="A0A9D9IP53"/>
<dbReference type="PANTHER" id="PTHR30535:SF34">
    <property type="entry name" value="MOLYBDATE-BINDING PROTEIN MOLA"/>
    <property type="match status" value="1"/>
</dbReference>
<evidence type="ECO:0000313" key="4">
    <source>
        <dbReference type="Proteomes" id="UP000823598"/>
    </source>
</evidence>
<feature type="chain" id="PRO_5038789945" evidence="1">
    <location>
        <begin position="20"/>
        <end position="315"/>
    </location>
</feature>
<feature type="domain" description="Fe/B12 periplasmic-binding" evidence="2">
    <location>
        <begin position="91"/>
        <end position="315"/>
    </location>
</feature>
<dbReference type="EMBL" id="JADIMC010000014">
    <property type="protein sequence ID" value="MBO8475581.1"/>
    <property type="molecule type" value="Genomic_DNA"/>
</dbReference>